<dbReference type="Pfam" id="PF00072">
    <property type="entry name" value="Response_reg"/>
    <property type="match status" value="1"/>
</dbReference>
<gene>
    <name evidence="11" type="ORF">BDCG_01064</name>
</gene>
<evidence type="ECO:0000256" key="6">
    <source>
        <dbReference type="PROSITE-ProRule" id="PRU00169"/>
    </source>
</evidence>
<feature type="region of interest" description="Disordered" evidence="7">
    <location>
        <begin position="1"/>
        <end position="198"/>
    </location>
</feature>
<evidence type="ECO:0000259" key="9">
    <source>
        <dbReference type="PROSITE" id="PS50110"/>
    </source>
</evidence>
<feature type="compositionally biased region" description="Low complexity" evidence="7">
    <location>
        <begin position="151"/>
        <end position="179"/>
    </location>
</feature>
<keyword evidence="5 11" id="KW-0418">Kinase</keyword>
<dbReference type="RefSeq" id="XP_045272272.1">
    <property type="nucleotide sequence ID" value="XM_045416572.1"/>
</dbReference>
<name>A0ABP2ELT8_AJEDR</name>
<dbReference type="PROSITE" id="PS50110">
    <property type="entry name" value="RESPONSE_REGULATORY"/>
    <property type="match status" value="1"/>
</dbReference>
<feature type="compositionally biased region" description="Basic and acidic residues" evidence="7">
    <location>
        <begin position="104"/>
        <end position="113"/>
    </location>
</feature>
<reference evidence="12" key="1">
    <citation type="journal article" date="2015" name="PLoS Genet.">
        <title>The dynamic genome and transcriptome of the human fungal pathogen Blastomyces and close relative Emmonsia.</title>
        <authorList>
            <person name="Munoz J.F."/>
            <person name="Gauthier G.M."/>
            <person name="Desjardins C.A."/>
            <person name="Gallo J.E."/>
            <person name="Holder J."/>
            <person name="Sullivan T.D."/>
            <person name="Marty A.J."/>
            <person name="Carmen J.C."/>
            <person name="Chen Z."/>
            <person name="Ding L."/>
            <person name="Gujja S."/>
            <person name="Magrini V."/>
            <person name="Misas E."/>
            <person name="Mitreva M."/>
            <person name="Priest M."/>
            <person name="Saif S."/>
            <person name="Whiston E.A."/>
            <person name="Young S."/>
            <person name="Zeng Q."/>
            <person name="Goldman W.E."/>
            <person name="Mardis E.R."/>
            <person name="Taylor J.W."/>
            <person name="McEwen J.G."/>
            <person name="Clay O.K."/>
            <person name="Klein B.S."/>
            <person name="Cuomo C.A."/>
        </authorList>
    </citation>
    <scope>NUCLEOTIDE SEQUENCE [LARGE SCALE GENOMIC DNA]</scope>
    <source>
        <strain evidence="12">ER-3 / ATCC MYA-2586</strain>
    </source>
</reference>
<dbReference type="InterPro" id="IPR001610">
    <property type="entry name" value="PAC"/>
</dbReference>
<dbReference type="SUPFAM" id="SSF52172">
    <property type="entry name" value="CheY-like"/>
    <property type="match status" value="1"/>
</dbReference>
<feature type="region of interest" description="Disordered" evidence="7">
    <location>
        <begin position="565"/>
        <end position="637"/>
    </location>
</feature>
<feature type="compositionally biased region" description="Low complexity" evidence="7">
    <location>
        <begin position="1163"/>
        <end position="1175"/>
    </location>
</feature>
<feature type="modified residue" description="4-aspartylphosphate" evidence="6">
    <location>
        <position position="1856"/>
    </location>
</feature>
<dbReference type="InterPro" id="IPR003594">
    <property type="entry name" value="HATPase_dom"/>
</dbReference>
<feature type="compositionally biased region" description="Polar residues" evidence="7">
    <location>
        <begin position="117"/>
        <end position="139"/>
    </location>
</feature>
<dbReference type="Gene3D" id="3.30.450.20">
    <property type="entry name" value="PAS domain"/>
    <property type="match status" value="2"/>
</dbReference>
<dbReference type="PRINTS" id="PR00344">
    <property type="entry name" value="BCTRLSENSOR"/>
</dbReference>
<feature type="compositionally biased region" description="Polar residues" evidence="7">
    <location>
        <begin position="894"/>
        <end position="917"/>
    </location>
</feature>
<dbReference type="PROSITE" id="PS50109">
    <property type="entry name" value="HIS_KIN"/>
    <property type="match status" value="1"/>
</dbReference>
<dbReference type="InterPro" id="IPR036097">
    <property type="entry name" value="HisK_dim/P_sf"/>
</dbReference>
<feature type="compositionally biased region" description="Low complexity" evidence="7">
    <location>
        <begin position="1944"/>
        <end position="1956"/>
    </location>
</feature>
<feature type="compositionally biased region" description="Polar residues" evidence="7">
    <location>
        <begin position="1554"/>
        <end position="1584"/>
    </location>
</feature>
<dbReference type="InterPro" id="IPR001789">
    <property type="entry name" value="Sig_transdc_resp-reg_receiver"/>
</dbReference>
<feature type="compositionally biased region" description="Polar residues" evidence="7">
    <location>
        <begin position="834"/>
        <end position="854"/>
    </location>
</feature>
<feature type="domain" description="PAC" evidence="10">
    <location>
        <begin position="1006"/>
        <end position="1060"/>
    </location>
</feature>
<dbReference type="InterPro" id="IPR004358">
    <property type="entry name" value="Sig_transdc_His_kin-like_C"/>
</dbReference>
<sequence>MRMPLPPSPTKAPSSAASCNCPHRRPSRSHVASQSPFVQRDPDPPLLSMQQHDTPGADAPAHSPNPTAAATCVPESFAESTSSPESRHGRPGLPHRSQRQSMHTLDDLRKHMEGISVSHSRSNSYTFNTGAPPDSSQGMKSPRKTKRTIHSTPSSPSNTPIPPASFSKSSGHTDSSSSSRTIRSPKQTDHSELSAFPFPTPSSLATSVDHSLDPFADARPIVKRLSIRRTKPRRNRSPLSTPAPVFTEANGSTWRKDYFMAHNADTSAEDPRYPTPNLYDITLVLNAEAGLDAWWSNTVKVLHAHFGAERAALAIPGDSTDLENVPWGQKATYSLYGYRTSLSSAGATTGNHGAETSLKDSSDRETTDVDNNHNNNKSTKLNGQVLTPSEKRPPMVARHSFAGFGRPGNMGSRDKSVRPDAPKRTKSSLSPATMQHGTKDDEESTESADHMPTATSDQQRSEPSVNSTECVPCPSVAVFPVPRALEVESDPLIKRTGVVKLFGRTKPAVLTRQYSQHPMASPLYDSIAKPPSKDDTLQNPSAATVLSEPTTCNVSIGRTSICSASSTSTTTQTITELPRPSVPNYSHDDASPPNSSCSDSYEEYEQVPQSPWAQSPAPSPAARSDPEQNPFFNNSSKIDDAFASSPPLHDYSTNRPIAAIGVDLAKTIIHIPLIHSSSSKQPSSNTLRFPVAIISILTSTVPYPANLRKSLEYLLPHLTTSFCLAQQYSQLERQLATSRTRQFGHILGLGGTFSDASSEMELVAGLSSHVNYPLGENVSLQGHSSIPSPLQRSDTSRSNSAMSGSNTPGLEFSGGMPRDIYLTPGLMSRHSSDNSDSYFNIKQQPGGMMNQQRLRQQKQMREPSALISPRPASSRGASTEFDELTSRDPGLVPTPSSRAPSMATSPQGSSRYASSASIATQLHRELPPRPFPDTIAQLMLNSVPLHLFLAKPHIGEVIWTNDKFDYYRKNQPHEQRARDPWLDVHESERENLLKEWAKALRSGSQFTERVRVKRYNDESTYRWFIFRANPLLSQTGELLYWIGSFLDVHEQHVAEMKAAQERELFATNAKYKALANSIPQVVFEAAEYRGLISANEQWQLYTGQSLEDALNLGFAKHIHPDDLEKCGILLPLKITLDSDNPIESGRIINPPRGLKAYDENADSGSSGLLSKPPLSRTNSMRDENRRSTYQGLTHALHELVGKGVVTIQKDENGRYSYTTEIRLRSRGGDFRWHLVRLVKVETTSFGDGDASWYGTCTDINDRKLLERKLNREMESKTKFFSNMSHEIRTPLNGILGTIPFILDTQLDNDQRRMLDTIQNSSTNLRELVDNILDVSKVEAGKMNIVQQWFHVRSIVEDVIDTIGSRAIDKGLELNYLVESDVPPMVIGDRFRIRQILINLMGNAVKFTSQGEIYTRCSIHHDPSVSVKGTEILLNFEVVDTGKGFSSTDAERLMQRFSQIEGSASQQHAGSGLGLFLSKQLVEMHGGRLTPTSKEGQGAKFSFFVKVDAPPPPPPQDLSNSNLDDRYLQPIDDISALKSPNQQEFPFTQDMLSLHSPTNSDALSLSRKQLSGSSFASNKTNTPPSSRGGGTPAKTDQPSQTASFDISTHNVTGTEVIVSSPTSQKSAPLPPSYHVLIICPFDYAREALKQHIEQVIPLEATSKATAVLDVEDWKDLVAGGECPNFTHLAINIPDANDVKETMQMILQSDCNSKDIKSAPPTMIIVSDIYQKREISDVYEQFCAAGGQGFLVPKPVKPSSLSRIFDPYNQRDLSNDRNQDMAREINNSFKTMSKIVKEVIGNKGYRILLVEDDETNRTVMLKYLEKVKLASETAGNGQECIDMVFSKEPGYYSLIICDIQMPVKNGYETCQEIRSWEQRNHFPQIPIMALSANAMMDQIDDASRAGFNDYVTKPIKHNELGKMMMELLDPRVPQILLRDRNKSGNSSSPSSSQQQQQR</sequence>
<feature type="compositionally biased region" description="Polar residues" evidence="7">
    <location>
        <begin position="427"/>
        <end position="436"/>
    </location>
</feature>
<evidence type="ECO:0000313" key="12">
    <source>
        <dbReference type="Proteomes" id="UP000002039"/>
    </source>
</evidence>
<dbReference type="SMART" id="SM00387">
    <property type="entry name" value="HATPase_c"/>
    <property type="match status" value="1"/>
</dbReference>
<evidence type="ECO:0000259" key="8">
    <source>
        <dbReference type="PROSITE" id="PS50109"/>
    </source>
</evidence>
<evidence type="ECO:0000256" key="1">
    <source>
        <dbReference type="ARBA" id="ARBA00000085"/>
    </source>
</evidence>
<feature type="region of interest" description="Disordered" evidence="7">
    <location>
        <begin position="523"/>
        <end position="544"/>
    </location>
</feature>
<dbReference type="GO" id="GO:0016301">
    <property type="term" value="F:kinase activity"/>
    <property type="evidence" value="ECO:0007669"/>
    <property type="project" value="UniProtKB-KW"/>
</dbReference>
<dbReference type="PANTHER" id="PTHR43047:SF74">
    <property type="entry name" value="HISTIDINE KINASE-RELATED"/>
    <property type="match status" value="1"/>
</dbReference>
<feature type="compositionally biased region" description="Polar residues" evidence="7">
    <location>
        <begin position="1593"/>
        <end position="1607"/>
    </location>
</feature>
<dbReference type="InterPro" id="IPR005467">
    <property type="entry name" value="His_kinase_dom"/>
</dbReference>
<evidence type="ECO:0000256" key="3">
    <source>
        <dbReference type="ARBA" id="ARBA00022553"/>
    </source>
</evidence>
<feature type="compositionally biased region" description="Polar residues" evidence="7">
    <location>
        <begin position="781"/>
        <end position="808"/>
    </location>
</feature>
<feature type="region of interest" description="Disordered" evidence="7">
    <location>
        <begin position="1937"/>
        <end position="1956"/>
    </location>
</feature>
<dbReference type="SMART" id="SM00448">
    <property type="entry name" value="REC"/>
    <property type="match status" value="1"/>
</dbReference>
<dbReference type="EC" id="2.7.13.3" evidence="2"/>
<dbReference type="SMART" id="SM00086">
    <property type="entry name" value="PAC"/>
    <property type="match status" value="2"/>
</dbReference>
<dbReference type="GeneID" id="69023722"/>
<dbReference type="SUPFAM" id="SSF47384">
    <property type="entry name" value="Homodimeric domain of signal transducing histidine kinase"/>
    <property type="match status" value="1"/>
</dbReference>
<keyword evidence="3 6" id="KW-0597">Phosphoprotein</keyword>
<feature type="domain" description="PAC" evidence="10">
    <location>
        <begin position="1217"/>
        <end position="1271"/>
    </location>
</feature>
<evidence type="ECO:0000256" key="7">
    <source>
        <dbReference type="SAM" id="MobiDB-lite"/>
    </source>
</evidence>
<feature type="compositionally biased region" description="Low complexity" evidence="7">
    <location>
        <begin position="608"/>
        <end position="623"/>
    </location>
</feature>
<dbReference type="PANTHER" id="PTHR43047">
    <property type="entry name" value="TWO-COMPONENT HISTIDINE PROTEIN KINASE"/>
    <property type="match status" value="1"/>
</dbReference>
<feature type="domain" description="Response regulatory" evidence="9">
    <location>
        <begin position="1804"/>
        <end position="1926"/>
    </location>
</feature>
<feature type="compositionally biased region" description="Low complexity" evidence="7">
    <location>
        <begin position="565"/>
        <end position="575"/>
    </location>
</feature>
<dbReference type="Gene3D" id="1.10.287.130">
    <property type="match status" value="1"/>
</dbReference>
<evidence type="ECO:0000259" key="10">
    <source>
        <dbReference type="PROSITE" id="PS50113"/>
    </source>
</evidence>
<feature type="compositionally biased region" description="Basic and acidic residues" evidence="7">
    <location>
        <begin position="412"/>
        <end position="423"/>
    </location>
</feature>
<dbReference type="CDD" id="cd00082">
    <property type="entry name" value="HisKA"/>
    <property type="match status" value="1"/>
</dbReference>
<feature type="region of interest" description="Disordered" evidence="7">
    <location>
        <begin position="781"/>
        <end position="917"/>
    </location>
</feature>
<feature type="compositionally biased region" description="Basic and acidic residues" evidence="7">
    <location>
        <begin position="357"/>
        <end position="371"/>
    </location>
</feature>
<dbReference type="InterPro" id="IPR000700">
    <property type="entry name" value="PAS-assoc_C"/>
</dbReference>
<dbReference type="Gene3D" id="3.40.50.2300">
    <property type="match status" value="1"/>
</dbReference>
<dbReference type="InterPro" id="IPR035965">
    <property type="entry name" value="PAS-like_dom_sf"/>
</dbReference>
<dbReference type="CDD" id="cd16922">
    <property type="entry name" value="HATPase_EvgS-ArcB-TorS-like"/>
    <property type="match status" value="1"/>
</dbReference>
<comment type="catalytic activity">
    <reaction evidence="1">
        <text>ATP + protein L-histidine = ADP + protein N-phospho-L-histidine.</text>
        <dbReference type="EC" id="2.7.13.3"/>
    </reaction>
</comment>
<dbReference type="InterPro" id="IPR003661">
    <property type="entry name" value="HisK_dim/P_dom"/>
</dbReference>
<dbReference type="InterPro" id="IPR011006">
    <property type="entry name" value="CheY-like_superfamily"/>
</dbReference>
<dbReference type="InterPro" id="IPR036890">
    <property type="entry name" value="HATPase_C_sf"/>
</dbReference>
<feature type="compositionally biased region" description="Pro residues" evidence="7">
    <location>
        <begin position="1"/>
        <end position="10"/>
    </location>
</feature>
<evidence type="ECO:0000256" key="5">
    <source>
        <dbReference type="ARBA" id="ARBA00022777"/>
    </source>
</evidence>
<evidence type="ECO:0000256" key="4">
    <source>
        <dbReference type="ARBA" id="ARBA00022679"/>
    </source>
</evidence>
<dbReference type="SMART" id="SM00388">
    <property type="entry name" value="HisKA"/>
    <property type="match status" value="1"/>
</dbReference>
<dbReference type="PROSITE" id="PS50113">
    <property type="entry name" value="PAC"/>
    <property type="match status" value="2"/>
</dbReference>
<accession>A0ABP2ELT8</accession>
<feature type="region of interest" description="Disordered" evidence="7">
    <location>
        <begin position="1551"/>
        <end position="1607"/>
    </location>
</feature>
<dbReference type="Pfam" id="PF02518">
    <property type="entry name" value="HATPase_c"/>
    <property type="match status" value="1"/>
</dbReference>
<dbReference type="Gene3D" id="3.30.565.10">
    <property type="entry name" value="Histidine kinase-like ATPase, C-terminal domain"/>
    <property type="match status" value="1"/>
</dbReference>
<dbReference type="EMBL" id="EQ999973">
    <property type="protein sequence ID" value="EEQ84259.2"/>
    <property type="molecule type" value="Genomic_DNA"/>
</dbReference>
<protein>
    <recommendedName>
        <fullName evidence="2">histidine kinase</fullName>
        <ecNumber evidence="2">2.7.13.3</ecNumber>
    </recommendedName>
</protein>
<feature type="region of interest" description="Disordered" evidence="7">
    <location>
        <begin position="1159"/>
        <end position="1183"/>
    </location>
</feature>
<keyword evidence="4" id="KW-0808">Transferase</keyword>
<feature type="compositionally biased region" description="Polar residues" evidence="7">
    <location>
        <begin position="377"/>
        <end position="387"/>
    </location>
</feature>
<evidence type="ECO:0000313" key="11">
    <source>
        <dbReference type="EMBL" id="EEQ84259.2"/>
    </source>
</evidence>
<dbReference type="CDD" id="cd17546">
    <property type="entry name" value="REC_hyHK_CKI1_RcsC-like"/>
    <property type="match status" value="1"/>
</dbReference>
<proteinExistence type="predicted"/>
<evidence type="ECO:0000256" key="2">
    <source>
        <dbReference type="ARBA" id="ARBA00012438"/>
    </source>
</evidence>
<organism evidence="11 12">
    <name type="scientific">Ajellomyces dermatitidis (strain ER-3 / ATCC MYA-2586)</name>
    <name type="common">Blastomyces dermatitidis</name>
    <dbReference type="NCBI Taxonomy" id="559297"/>
    <lineage>
        <taxon>Eukaryota</taxon>
        <taxon>Fungi</taxon>
        <taxon>Dikarya</taxon>
        <taxon>Ascomycota</taxon>
        <taxon>Pezizomycotina</taxon>
        <taxon>Eurotiomycetes</taxon>
        <taxon>Eurotiomycetidae</taxon>
        <taxon>Onygenales</taxon>
        <taxon>Ajellomycetaceae</taxon>
        <taxon>Blastomyces</taxon>
    </lineage>
</organism>
<feature type="compositionally biased region" description="Polar residues" evidence="7">
    <location>
        <begin position="453"/>
        <end position="469"/>
    </location>
</feature>
<keyword evidence="12" id="KW-1185">Reference proteome</keyword>
<dbReference type="SUPFAM" id="SSF55785">
    <property type="entry name" value="PYP-like sensor domain (PAS domain)"/>
    <property type="match status" value="2"/>
</dbReference>
<dbReference type="SUPFAM" id="SSF55874">
    <property type="entry name" value="ATPase domain of HSP90 chaperone/DNA topoisomerase II/histidine kinase"/>
    <property type="match status" value="1"/>
</dbReference>
<dbReference type="Pfam" id="PF00512">
    <property type="entry name" value="HisKA"/>
    <property type="match status" value="1"/>
</dbReference>
<dbReference type="Proteomes" id="UP000002039">
    <property type="component" value="Unassembled WGS sequence"/>
</dbReference>
<feature type="region of interest" description="Disordered" evidence="7">
    <location>
        <begin position="345"/>
        <end position="470"/>
    </location>
</feature>
<feature type="domain" description="Histidine kinase" evidence="8">
    <location>
        <begin position="1282"/>
        <end position="1508"/>
    </location>
</feature>